<evidence type="ECO:0000313" key="1">
    <source>
        <dbReference type="EMBL" id="KAH7316107.1"/>
    </source>
</evidence>
<evidence type="ECO:0000313" key="2">
    <source>
        <dbReference type="Proteomes" id="UP000825935"/>
    </source>
</evidence>
<protein>
    <submittedName>
        <fullName evidence="1">Uncharacterized protein</fullName>
    </submittedName>
</protein>
<accession>A0A8T2SFF0</accession>
<dbReference type="Proteomes" id="UP000825935">
    <property type="component" value="Chromosome 21"/>
</dbReference>
<dbReference type="AlphaFoldDB" id="A0A8T2SFF0"/>
<comment type="caution">
    <text evidence="1">The sequence shown here is derived from an EMBL/GenBank/DDBJ whole genome shotgun (WGS) entry which is preliminary data.</text>
</comment>
<sequence>MLYIDSELFEWNIHGHWIGSWSSTLESVPFIRSALIGIRHFYCCSVMLFGCALRKCKFQQCYMTLLCSLHSSSWQPYFCSLHYFRVPRTKSYLVHQSSEDEVLLSLKRSALLLKFHPPMTSILQISWSFSFVLLLRKFLFLPLRADSACRLFGL</sequence>
<reference evidence="1" key="1">
    <citation type="submission" date="2021-08" db="EMBL/GenBank/DDBJ databases">
        <title>WGS assembly of Ceratopteris richardii.</title>
        <authorList>
            <person name="Marchant D.B."/>
            <person name="Chen G."/>
            <person name="Jenkins J."/>
            <person name="Shu S."/>
            <person name="Leebens-Mack J."/>
            <person name="Grimwood J."/>
            <person name="Schmutz J."/>
            <person name="Soltis P."/>
            <person name="Soltis D."/>
            <person name="Chen Z.-H."/>
        </authorList>
    </citation>
    <scope>NUCLEOTIDE SEQUENCE</scope>
    <source>
        <strain evidence="1">Whitten #5841</strain>
        <tissue evidence="1">Leaf</tissue>
    </source>
</reference>
<keyword evidence="2" id="KW-1185">Reference proteome</keyword>
<organism evidence="1 2">
    <name type="scientific">Ceratopteris richardii</name>
    <name type="common">Triangle waterfern</name>
    <dbReference type="NCBI Taxonomy" id="49495"/>
    <lineage>
        <taxon>Eukaryota</taxon>
        <taxon>Viridiplantae</taxon>
        <taxon>Streptophyta</taxon>
        <taxon>Embryophyta</taxon>
        <taxon>Tracheophyta</taxon>
        <taxon>Polypodiopsida</taxon>
        <taxon>Polypodiidae</taxon>
        <taxon>Polypodiales</taxon>
        <taxon>Pteridineae</taxon>
        <taxon>Pteridaceae</taxon>
        <taxon>Parkerioideae</taxon>
        <taxon>Ceratopteris</taxon>
    </lineage>
</organism>
<proteinExistence type="predicted"/>
<gene>
    <name evidence="1" type="ORF">KP509_21G078900</name>
</gene>
<name>A0A8T2SFF0_CERRI</name>
<dbReference type="EMBL" id="CM035426">
    <property type="protein sequence ID" value="KAH7316107.1"/>
    <property type="molecule type" value="Genomic_DNA"/>
</dbReference>